<protein>
    <submittedName>
        <fullName evidence="2">Uncharacterized protein</fullName>
    </submittedName>
</protein>
<reference evidence="2 3" key="1">
    <citation type="submission" date="2020-06" db="EMBL/GenBank/DDBJ databases">
        <title>Altererythrobacter lutimaris sp. nov., a marine bacterium isolated from a tidal flat.</title>
        <authorList>
            <person name="Kim D."/>
            <person name="Yoo Y."/>
            <person name="Kim J.-J."/>
        </authorList>
    </citation>
    <scope>NUCLEOTIDE SEQUENCE [LARGE SCALE GENOMIC DNA]</scope>
    <source>
        <strain evidence="2 3">JGD-16</strain>
    </source>
</reference>
<proteinExistence type="predicted"/>
<name>A0A850H9P6_9SPHN</name>
<organism evidence="2 3">
    <name type="scientific">Altererythrobacter lutimaris</name>
    <dbReference type="NCBI Taxonomy" id="2743979"/>
    <lineage>
        <taxon>Bacteria</taxon>
        <taxon>Pseudomonadati</taxon>
        <taxon>Pseudomonadota</taxon>
        <taxon>Alphaproteobacteria</taxon>
        <taxon>Sphingomonadales</taxon>
        <taxon>Erythrobacteraceae</taxon>
        <taxon>Altererythrobacter</taxon>
    </lineage>
</organism>
<dbReference type="AlphaFoldDB" id="A0A850H9P6"/>
<feature type="chain" id="PRO_5032986256" evidence="1">
    <location>
        <begin position="22"/>
        <end position="99"/>
    </location>
</feature>
<gene>
    <name evidence="2" type="ORF">HUO12_06120</name>
</gene>
<dbReference type="RefSeq" id="WP_176272742.1">
    <property type="nucleotide sequence ID" value="NZ_JABWTA010000001.1"/>
</dbReference>
<feature type="signal peptide" evidence="1">
    <location>
        <begin position="1"/>
        <end position="21"/>
    </location>
</feature>
<keyword evidence="1" id="KW-0732">Signal</keyword>
<evidence type="ECO:0000313" key="2">
    <source>
        <dbReference type="EMBL" id="NVE94469.1"/>
    </source>
</evidence>
<comment type="caution">
    <text evidence="2">The sequence shown here is derived from an EMBL/GenBank/DDBJ whole genome shotgun (WGS) entry which is preliminary data.</text>
</comment>
<keyword evidence="3" id="KW-1185">Reference proteome</keyword>
<evidence type="ECO:0000313" key="3">
    <source>
        <dbReference type="Proteomes" id="UP000546031"/>
    </source>
</evidence>
<dbReference type="Proteomes" id="UP000546031">
    <property type="component" value="Unassembled WGS sequence"/>
</dbReference>
<sequence length="99" mass="10628">MFNASRLFAVLLAGAVIPASAAIAQEEENPAAPVAAQPVCKGAQGYAESFDGRRTYLWRPQWLQAIAENAREDSKARKGIAAAADAAMKLRIQSPRPDF</sequence>
<evidence type="ECO:0000256" key="1">
    <source>
        <dbReference type="SAM" id="SignalP"/>
    </source>
</evidence>
<accession>A0A850H9P6</accession>
<dbReference type="EMBL" id="JABWTA010000001">
    <property type="protein sequence ID" value="NVE94469.1"/>
    <property type="molecule type" value="Genomic_DNA"/>
</dbReference>